<evidence type="ECO:0000313" key="1">
    <source>
        <dbReference type="EMBL" id="SEL51067.1"/>
    </source>
</evidence>
<organism evidence="1 2">
    <name type="scientific">Aquimarina amphilecti</name>
    <dbReference type="NCBI Taxonomy" id="1038014"/>
    <lineage>
        <taxon>Bacteria</taxon>
        <taxon>Pseudomonadati</taxon>
        <taxon>Bacteroidota</taxon>
        <taxon>Flavobacteriia</taxon>
        <taxon>Flavobacteriales</taxon>
        <taxon>Flavobacteriaceae</taxon>
        <taxon>Aquimarina</taxon>
    </lineage>
</organism>
<reference evidence="1 2" key="1">
    <citation type="submission" date="2016-10" db="EMBL/GenBank/DDBJ databases">
        <authorList>
            <person name="de Groot N.N."/>
        </authorList>
    </citation>
    <scope>NUCLEOTIDE SEQUENCE [LARGE SCALE GENOMIC DNA]</scope>
    <source>
        <strain evidence="1 2">DSM 25232</strain>
    </source>
</reference>
<name>A0A1H7QUT1_AQUAM</name>
<keyword evidence="2" id="KW-1185">Reference proteome</keyword>
<gene>
    <name evidence="1" type="ORF">SAMN04487910_2675</name>
</gene>
<dbReference type="Proteomes" id="UP000198521">
    <property type="component" value="Unassembled WGS sequence"/>
</dbReference>
<sequence length="47" mass="5690">MKSIYIEESYLVNYKAIMIYLTKSEYIVKYTFVNSQKNVQYRVKGKN</sequence>
<accession>A0A1H7QUT1</accession>
<proteinExistence type="predicted"/>
<dbReference type="EMBL" id="FOAB01000004">
    <property type="protein sequence ID" value="SEL51067.1"/>
    <property type="molecule type" value="Genomic_DNA"/>
</dbReference>
<evidence type="ECO:0000313" key="2">
    <source>
        <dbReference type="Proteomes" id="UP000198521"/>
    </source>
</evidence>
<protein>
    <submittedName>
        <fullName evidence="1">Uncharacterized protein</fullName>
    </submittedName>
</protein>
<dbReference type="AlphaFoldDB" id="A0A1H7QUT1"/>